<dbReference type="SUPFAM" id="SSF49899">
    <property type="entry name" value="Concanavalin A-like lectins/glucanases"/>
    <property type="match status" value="1"/>
</dbReference>
<name>A0AAW0RDU4_9PEZI</name>
<sequence>MLWQKAVFVLGLAPSLGLTAKIPLLPNSRRDLGIWLIDADNMSGGQVELYQNTSDGGPLIQSIQAAFTVPNLTFASGQDASGAPYQLSLGCGISGTTIGSTVPCNNLGPRAGIHANLSGDGTMSYEAWWRWTLEGDMPFSSQASQQLNLSTGDSIFLEIFLNNSADATFKFTNLKDDGNPVVFNWTTTQQDVCNGDNTKIFAGCELDITDVSNMPGFSAIEFESLIVTDLQNETHDFDIDQDVNIFRLIKDNKVYAQPMLEEPRAFQIEWSENPSYGSDSGSGGGPSKGKGSSGARRRWYEFFRRYVGKGMANVDGWVNMVWHLGQRFPTVINIATGG</sequence>
<keyword evidence="4" id="KW-1185">Reference proteome</keyword>
<dbReference type="AlphaFoldDB" id="A0AAW0RDU4"/>
<feature type="signal peptide" evidence="2">
    <location>
        <begin position="1"/>
        <end position="19"/>
    </location>
</feature>
<dbReference type="InterPro" id="IPR013320">
    <property type="entry name" value="ConA-like_dom_sf"/>
</dbReference>
<dbReference type="InterPro" id="IPR038656">
    <property type="entry name" value="Peptidase_G1_sf"/>
</dbReference>
<dbReference type="Proteomes" id="UP001392437">
    <property type="component" value="Unassembled WGS sequence"/>
</dbReference>
<evidence type="ECO:0000313" key="3">
    <source>
        <dbReference type="EMBL" id="KAK8132982.1"/>
    </source>
</evidence>
<proteinExistence type="predicted"/>
<protein>
    <submittedName>
        <fullName evidence="3">Uncharacterized protein</fullName>
    </submittedName>
</protein>
<evidence type="ECO:0000256" key="1">
    <source>
        <dbReference type="SAM" id="MobiDB-lite"/>
    </source>
</evidence>
<evidence type="ECO:0000256" key="2">
    <source>
        <dbReference type="SAM" id="SignalP"/>
    </source>
</evidence>
<dbReference type="Pfam" id="PF01828">
    <property type="entry name" value="Peptidase_A4"/>
    <property type="match status" value="1"/>
</dbReference>
<dbReference type="GO" id="GO:0070007">
    <property type="term" value="F:glutamic-type endopeptidase activity"/>
    <property type="evidence" value="ECO:0007669"/>
    <property type="project" value="InterPro"/>
</dbReference>
<gene>
    <name evidence="3" type="ORF">PG999_001155</name>
</gene>
<dbReference type="Gene3D" id="2.60.120.700">
    <property type="entry name" value="Peptidase G1"/>
    <property type="match status" value="1"/>
</dbReference>
<dbReference type="EMBL" id="JAQQWP010000001">
    <property type="protein sequence ID" value="KAK8132982.1"/>
    <property type="molecule type" value="Genomic_DNA"/>
</dbReference>
<feature type="compositionally biased region" description="Gly residues" evidence="1">
    <location>
        <begin position="280"/>
        <end position="292"/>
    </location>
</feature>
<evidence type="ECO:0000313" key="4">
    <source>
        <dbReference type="Proteomes" id="UP001392437"/>
    </source>
</evidence>
<organism evidence="3 4">
    <name type="scientific">Apiospora kogelbergensis</name>
    <dbReference type="NCBI Taxonomy" id="1337665"/>
    <lineage>
        <taxon>Eukaryota</taxon>
        <taxon>Fungi</taxon>
        <taxon>Dikarya</taxon>
        <taxon>Ascomycota</taxon>
        <taxon>Pezizomycotina</taxon>
        <taxon>Sordariomycetes</taxon>
        <taxon>Xylariomycetidae</taxon>
        <taxon>Amphisphaeriales</taxon>
        <taxon>Apiosporaceae</taxon>
        <taxon>Apiospora</taxon>
    </lineage>
</organism>
<feature type="chain" id="PRO_5043878103" evidence="2">
    <location>
        <begin position="20"/>
        <end position="338"/>
    </location>
</feature>
<comment type="caution">
    <text evidence="3">The sequence shown here is derived from an EMBL/GenBank/DDBJ whole genome shotgun (WGS) entry which is preliminary data.</text>
</comment>
<reference evidence="3 4" key="1">
    <citation type="submission" date="2023-01" db="EMBL/GenBank/DDBJ databases">
        <title>Analysis of 21 Apiospora genomes using comparative genomics revels a genus with tremendous synthesis potential of carbohydrate active enzymes and secondary metabolites.</title>
        <authorList>
            <person name="Sorensen T."/>
        </authorList>
    </citation>
    <scope>NUCLEOTIDE SEQUENCE [LARGE SCALE GENOMIC DNA]</scope>
    <source>
        <strain evidence="3 4">CBS 117206</strain>
    </source>
</reference>
<accession>A0AAW0RDU4</accession>
<keyword evidence="2" id="KW-0732">Signal</keyword>
<dbReference type="InterPro" id="IPR000250">
    <property type="entry name" value="Peptidase_G1"/>
</dbReference>
<dbReference type="GO" id="GO:0006508">
    <property type="term" value="P:proteolysis"/>
    <property type="evidence" value="ECO:0007669"/>
    <property type="project" value="InterPro"/>
</dbReference>
<feature type="region of interest" description="Disordered" evidence="1">
    <location>
        <begin position="271"/>
        <end position="294"/>
    </location>
</feature>